<proteinExistence type="predicted"/>
<dbReference type="EMBL" id="JAAXPI010000022">
    <property type="protein sequence ID" value="NKZ05456.1"/>
    <property type="molecule type" value="Genomic_DNA"/>
</dbReference>
<keyword evidence="3" id="KW-1185">Reference proteome</keyword>
<dbReference type="Gene3D" id="3.40.250.10">
    <property type="entry name" value="Rhodanese-like domain"/>
    <property type="match status" value="1"/>
</dbReference>
<evidence type="ECO:0000259" key="1">
    <source>
        <dbReference type="PROSITE" id="PS50206"/>
    </source>
</evidence>
<dbReference type="Pfam" id="PF00581">
    <property type="entry name" value="Rhodanese"/>
    <property type="match status" value="1"/>
</dbReference>
<dbReference type="InterPro" id="IPR036873">
    <property type="entry name" value="Rhodanese-like_dom_sf"/>
</dbReference>
<dbReference type="PANTHER" id="PTHR43031:SF1">
    <property type="entry name" value="PYRIDINE NUCLEOTIDE-DISULPHIDE OXIDOREDUCTASE"/>
    <property type="match status" value="1"/>
</dbReference>
<dbReference type="AlphaFoldDB" id="A0A846Z5I3"/>
<dbReference type="PANTHER" id="PTHR43031">
    <property type="entry name" value="FAD-DEPENDENT OXIDOREDUCTASE"/>
    <property type="match status" value="1"/>
</dbReference>
<comment type="caution">
    <text evidence="2">The sequence shown here is derived from an EMBL/GenBank/DDBJ whole genome shotgun (WGS) entry which is preliminary data.</text>
</comment>
<dbReference type="CDD" id="cd00158">
    <property type="entry name" value="RHOD"/>
    <property type="match status" value="1"/>
</dbReference>
<dbReference type="SMART" id="SM00450">
    <property type="entry name" value="RHOD"/>
    <property type="match status" value="1"/>
</dbReference>
<accession>A0A846Z5I3</accession>
<dbReference type="PROSITE" id="PS50206">
    <property type="entry name" value="RHODANESE_3"/>
    <property type="match status" value="1"/>
</dbReference>
<dbReference type="SUPFAM" id="SSF52821">
    <property type="entry name" value="Rhodanese/Cell cycle control phosphatase"/>
    <property type="match status" value="1"/>
</dbReference>
<dbReference type="Proteomes" id="UP000579250">
    <property type="component" value="Unassembled WGS sequence"/>
</dbReference>
<feature type="domain" description="Rhodanese" evidence="1">
    <location>
        <begin position="14"/>
        <end position="101"/>
    </location>
</feature>
<dbReference type="InterPro" id="IPR001763">
    <property type="entry name" value="Rhodanese-like_dom"/>
</dbReference>
<gene>
    <name evidence="2" type="ORF">HGB48_17145</name>
</gene>
<reference evidence="2 3" key="1">
    <citation type="submission" date="2020-04" db="EMBL/GenBank/DDBJ databases">
        <title>MicrobeNet Type strains.</title>
        <authorList>
            <person name="Nicholson A.C."/>
        </authorList>
    </citation>
    <scope>NUCLEOTIDE SEQUENCE [LARGE SCALE GENOMIC DNA]</scope>
    <source>
        <strain evidence="2 3">ATCC BAA-277</strain>
    </source>
</reference>
<evidence type="ECO:0000313" key="2">
    <source>
        <dbReference type="EMBL" id="NKZ05456.1"/>
    </source>
</evidence>
<name>A0A846Z5I3_9ACTN</name>
<dbReference type="RefSeq" id="WP_067634877.1">
    <property type="nucleotide sequence ID" value="NZ_JAAXPI010000022.1"/>
</dbReference>
<sequence>MGSEVDVRAFAAAHADGAVVVDVRERHEYAGGHVPGALLMPMGEVRARLAEFRGHRRVYVICASGNRSLLAARWMAAAGIDARSVAGGTAAWIRAGGPVVHGLRDNAA</sequence>
<dbReference type="InterPro" id="IPR050229">
    <property type="entry name" value="GlpE_sulfurtransferase"/>
</dbReference>
<evidence type="ECO:0000313" key="3">
    <source>
        <dbReference type="Proteomes" id="UP000579250"/>
    </source>
</evidence>
<protein>
    <submittedName>
        <fullName evidence="2">Rhodanese-like domain-containing protein</fullName>
    </submittedName>
</protein>
<organism evidence="2 3">
    <name type="scientific">Actinomadura latina</name>
    <dbReference type="NCBI Taxonomy" id="163603"/>
    <lineage>
        <taxon>Bacteria</taxon>
        <taxon>Bacillati</taxon>
        <taxon>Actinomycetota</taxon>
        <taxon>Actinomycetes</taxon>
        <taxon>Streptosporangiales</taxon>
        <taxon>Thermomonosporaceae</taxon>
        <taxon>Actinomadura</taxon>
    </lineage>
</organism>